<sequence length="276" mass="28867">MRLPWGLHTVSGVAALLSLTACATYAPSPPANLPPLETAPAAVEVEDTTGPTEPEDTGTPTDGAVEVGGTDTPTDGAVEVGGGNTPTDGAVEVGGTSTPGASAAPSASAAPGEKGGTWQTKWGPLSEADRDLIKKVRLATLWEMVIAQEAIQRASTDRVRKVSAEIASQHHTLDQQVRKLATQLKVKLPVKPTTQQASWMTDISAKSGSAYDATYVKWLRLAHGQIFVLIGTVRGSTQNTLVRRFSEQANAAVLNHQRLLESTGLTTPESFPTPSA</sequence>
<accession>A0A1H6EG29</accession>
<proteinExistence type="predicted"/>
<dbReference type="InterPro" id="IPR025419">
    <property type="entry name" value="DUF4142"/>
</dbReference>
<dbReference type="AlphaFoldDB" id="A0A1H6EG29"/>
<gene>
    <name evidence="4" type="ORF">SAMN05444920_11087</name>
</gene>
<feature type="region of interest" description="Disordered" evidence="1">
    <location>
        <begin position="45"/>
        <end position="123"/>
    </location>
</feature>
<evidence type="ECO:0000313" key="5">
    <source>
        <dbReference type="Proteomes" id="UP000236732"/>
    </source>
</evidence>
<feature type="signal peptide" evidence="2">
    <location>
        <begin position="1"/>
        <end position="23"/>
    </location>
</feature>
<dbReference type="Proteomes" id="UP000236732">
    <property type="component" value="Unassembled WGS sequence"/>
</dbReference>
<evidence type="ECO:0000256" key="2">
    <source>
        <dbReference type="SAM" id="SignalP"/>
    </source>
</evidence>
<dbReference type="EMBL" id="FNVT01000010">
    <property type="protein sequence ID" value="SEG96770.1"/>
    <property type="molecule type" value="Genomic_DNA"/>
</dbReference>
<keyword evidence="2" id="KW-0732">Signal</keyword>
<protein>
    <submittedName>
        <fullName evidence="4">Predicted outer membrane protein</fullName>
    </submittedName>
</protein>
<feature type="compositionally biased region" description="Low complexity" evidence="1">
    <location>
        <begin position="94"/>
        <end position="112"/>
    </location>
</feature>
<evidence type="ECO:0000256" key="1">
    <source>
        <dbReference type="SAM" id="MobiDB-lite"/>
    </source>
</evidence>
<feature type="chain" id="PRO_5039452452" evidence="2">
    <location>
        <begin position="24"/>
        <end position="276"/>
    </location>
</feature>
<evidence type="ECO:0000259" key="3">
    <source>
        <dbReference type="Pfam" id="PF13628"/>
    </source>
</evidence>
<feature type="compositionally biased region" description="Low complexity" evidence="1">
    <location>
        <begin position="48"/>
        <end position="63"/>
    </location>
</feature>
<keyword evidence="5" id="KW-1185">Reference proteome</keyword>
<feature type="domain" description="DUF4142" evidence="3">
    <location>
        <begin position="128"/>
        <end position="258"/>
    </location>
</feature>
<name>A0A1H6EG29_9ACTN</name>
<organism evidence="4 5">
    <name type="scientific">Nonomuraea solani</name>
    <dbReference type="NCBI Taxonomy" id="1144553"/>
    <lineage>
        <taxon>Bacteria</taxon>
        <taxon>Bacillati</taxon>
        <taxon>Actinomycetota</taxon>
        <taxon>Actinomycetes</taxon>
        <taxon>Streptosporangiales</taxon>
        <taxon>Streptosporangiaceae</taxon>
        <taxon>Nonomuraea</taxon>
    </lineage>
</organism>
<dbReference type="PROSITE" id="PS51257">
    <property type="entry name" value="PROKAR_LIPOPROTEIN"/>
    <property type="match status" value="1"/>
</dbReference>
<evidence type="ECO:0000313" key="4">
    <source>
        <dbReference type="EMBL" id="SEG96770.1"/>
    </source>
</evidence>
<dbReference type="Pfam" id="PF13628">
    <property type="entry name" value="DUF4142"/>
    <property type="match status" value="1"/>
</dbReference>
<reference evidence="4 5" key="1">
    <citation type="submission" date="2016-10" db="EMBL/GenBank/DDBJ databases">
        <authorList>
            <person name="de Groot N.N."/>
        </authorList>
    </citation>
    <scope>NUCLEOTIDE SEQUENCE [LARGE SCALE GENOMIC DNA]</scope>
    <source>
        <strain evidence="4 5">CGMCC 4.7037</strain>
    </source>
</reference>